<feature type="domain" description="Multidrug resistance protein MdtA-like beta-barrel" evidence="7">
    <location>
        <begin position="213"/>
        <end position="299"/>
    </location>
</feature>
<dbReference type="OrthoDB" id="9801814at2"/>
<evidence type="ECO:0000313" key="9">
    <source>
        <dbReference type="EMBL" id="RFZ90963.1"/>
    </source>
</evidence>
<dbReference type="EMBL" id="QWDC01000003">
    <property type="protein sequence ID" value="RFZ90963.1"/>
    <property type="molecule type" value="Genomic_DNA"/>
</dbReference>
<evidence type="ECO:0000256" key="1">
    <source>
        <dbReference type="ARBA" id="ARBA00004196"/>
    </source>
</evidence>
<evidence type="ECO:0000313" key="10">
    <source>
        <dbReference type="Proteomes" id="UP000264217"/>
    </source>
</evidence>
<dbReference type="Gene3D" id="2.40.30.170">
    <property type="match status" value="1"/>
</dbReference>
<sequence length="389" mass="41159">MKAKASILAGLSSAVLLLAACGGSQQQGQAAAGAAQPPQSFPVFKVEKKNATINADYPATIEGQQNIEIRPKIDGYIEKIFIDEGSLVKKGQLLFTINAPQYAQEVNTAAAAISSAEADVNAAQLQVNKTRPLVEKDIISKFELESAELTLQSRKAALKQAKATLANAKTNLGYTTVTSPVNGVVGAIPYKLGSLITSTTAQPLTTVSNIGKVYVYFSMNEKDLLEFSRHYEGSNLDSKLKNLPPVDLILADGTSYPEKGHIETVNGLINTATGSAQLRATFANPKGLIRSGGSATVRLPQSVKEGILVPQKSTYELQGKRFVYVVDGAGKAKATEIKTMDAPSGQFFVVTDGLKGGETVVFDGLANMQDGMVIKPDTKAGEGAYSDLK</sequence>
<accession>A0A372NRR8</accession>
<gene>
    <name evidence="9" type="ORF">D0C36_18635</name>
</gene>
<dbReference type="InterPro" id="IPR006143">
    <property type="entry name" value="RND_pump_MFP"/>
</dbReference>
<dbReference type="Gene3D" id="2.40.420.20">
    <property type="match status" value="1"/>
</dbReference>
<dbReference type="GO" id="GO:0030313">
    <property type="term" value="C:cell envelope"/>
    <property type="evidence" value="ECO:0007669"/>
    <property type="project" value="UniProtKB-SubCell"/>
</dbReference>
<evidence type="ECO:0000259" key="5">
    <source>
        <dbReference type="Pfam" id="PF25876"/>
    </source>
</evidence>
<keyword evidence="4" id="KW-0732">Signal</keyword>
<dbReference type="Pfam" id="PF25944">
    <property type="entry name" value="Beta-barrel_RND"/>
    <property type="match status" value="1"/>
</dbReference>
<feature type="coiled-coil region" evidence="3">
    <location>
        <begin position="144"/>
        <end position="171"/>
    </location>
</feature>
<dbReference type="AlphaFoldDB" id="A0A372NRR8"/>
<feature type="domain" description="Multidrug resistance protein MdtA-like alpha-helical hairpin" evidence="5">
    <location>
        <begin position="107"/>
        <end position="175"/>
    </location>
</feature>
<keyword evidence="3" id="KW-0175">Coiled coil</keyword>
<comment type="subcellular location">
    <subcellularLocation>
        <location evidence="1">Cell envelope</location>
    </subcellularLocation>
</comment>
<organism evidence="9 10">
    <name type="scientific">Mucilaginibacter conchicola</name>
    <dbReference type="NCBI Taxonomy" id="2303333"/>
    <lineage>
        <taxon>Bacteria</taxon>
        <taxon>Pseudomonadati</taxon>
        <taxon>Bacteroidota</taxon>
        <taxon>Sphingobacteriia</taxon>
        <taxon>Sphingobacteriales</taxon>
        <taxon>Sphingobacteriaceae</taxon>
        <taxon>Mucilaginibacter</taxon>
    </lineage>
</organism>
<dbReference type="PRINTS" id="PR01490">
    <property type="entry name" value="RTXTOXIND"/>
</dbReference>
<dbReference type="RefSeq" id="WP_117393165.1">
    <property type="nucleotide sequence ID" value="NZ_QWDC01000003.1"/>
</dbReference>
<dbReference type="Proteomes" id="UP000264217">
    <property type="component" value="Unassembled WGS sequence"/>
</dbReference>
<dbReference type="Pfam" id="PF25967">
    <property type="entry name" value="RND-MFP_C"/>
    <property type="match status" value="1"/>
</dbReference>
<dbReference type="NCBIfam" id="TIGR01730">
    <property type="entry name" value="RND_mfp"/>
    <property type="match status" value="1"/>
</dbReference>
<feature type="domain" description="Multidrug resistance protein MdtA-like C-terminal permuted SH3" evidence="8">
    <location>
        <begin position="307"/>
        <end position="365"/>
    </location>
</feature>
<feature type="domain" description="Multidrug resistance protein MdtA-like barrel-sandwich hybrid" evidence="6">
    <location>
        <begin position="66"/>
        <end position="207"/>
    </location>
</feature>
<evidence type="ECO:0000259" key="8">
    <source>
        <dbReference type="Pfam" id="PF25967"/>
    </source>
</evidence>
<dbReference type="PROSITE" id="PS51257">
    <property type="entry name" value="PROKAR_LIPOPROTEIN"/>
    <property type="match status" value="1"/>
</dbReference>
<evidence type="ECO:0000259" key="6">
    <source>
        <dbReference type="Pfam" id="PF25917"/>
    </source>
</evidence>
<dbReference type="PANTHER" id="PTHR30158:SF23">
    <property type="entry name" value="MULTIDRUG RESISTANCE PROTEIN MEXA"/>
    <property type="match status" value="1"/>
</dbReference>
<dbReference type="InterPro" id="IPR058624">
    <property type="entry name" value="MdtA-like_HH"/>
</dbReference>
<feature type="signal peptide" evidence="4">
    <location>
        <begin position="1"/>
        <end position="19"/>
    </location>
</feature>
<evidence type="ECO:0000256" key="3">
    <source>
        <dbReference type="SAM" id="Coils"/>
    </source>
</evidence>
<dbReference type="PANTHER" id="PTHR30158">
    <property type="entry name" value="ACRA/E-RELATED COMPONENT OF DRUG EFFLUX TRANSPORTER"/>
    <property type="match status" value="1"/>
</dbReference>
<protein>
    <submittedName>
        <fullName evidence="9">Efflux RND transporter periplasmic adaptor subunit</fullName>
    </submittedName>
</protein>
<feature type="chain" id="PRO_5016730000" evidence="4">
    <location>
        <begin position="20"/>
        <end position="389"/>
    </location>
</feature>
<comment type="similarity">
    <text evidence="2">Belongs to the membrane fusion protein (MFP) (TC 8.A.1) family.</text>
</comment>
<proteinExistence type="inferred from homology"/>
<reference evidence="9 10" key="1">
    <citation type="submission" date="2018-08" db="EMBL/GenBank/DDBJ databases">
        <title>Mucilaginibacter sp. MYSH2.</title>
        <authorList>
            <person name="Seo T."/>
        </authorList>
    </citation>
    <scope>NUCLEOTIDE SEQUENCE [LARGE SCALE GENOMIC DNA]</scope>
    <source>
        <strain evidence="9 10">MYSH2</strain>
    </source>
</reference>
<dbReference type="Pfam" id="PF25876">
    <property type="entry name" value="HH_MFP_RND"/>
    <property type="match status" value="1"/>
</dbReference>
<dbReference type="Pfam" id="PF25917">
    <property type="entry name" value="BSH_RND"/>
    <property type="match status" value="1"/>
</dbReference>
<comment type="caution">
    <text evidence="9">The sequence shown here is derived from an EMBL/GenBank/DDBJ whole genome shotgun (WGS) entry which is preliminary data.</text>
</comment>
<dbReference type="Gene3D" id="1.10.287.470">
    <property type="entry name" value="Helix hairpin bin"/>
    <property type="match status" value="1"/>
</dbReference>
<keyword evidence="10" id="KW-1185">Reference proteome</keyword>
<name>A0A372NRR8_9SPHI</name>
<evidence type="ECO:0000256" key="2">
    <source>
        <dbReference type="ARBA" id="ARBA00009477"/>
    </source>
</evidence>
<dbReference type="InterPro" id="IPR058626">
    <property type="entry name" value="MdtA-like_b-barrel"/>
</dbReference>
<dbReference type="GO" id="GO:0005886">
    <property type="term" value="C:plasma membrane"/>
    <property type="evidence" value="ECO:0007669"/>
    <property type="project" value="TreeGrafter"/>
</dbReference>
<dbReference type="GO" id="GO:0015562">
    <property type="term" value="F:efflux transmembrane transporter activity"/>
    <property type="evidence" value="ECO:0007669"/>
    <property type="project" value="InterPro"/>
</dbReference>
<dbReference type="GO" id="GO:0046677">
    <property type="term" value="P:response to antibiotic"/>
    <property type="evidence" value="ECO:0007669"/>
    <property type="project" value="TreeGrafter"/>
</dbReference>
<dbReference type="SUPFAM" id="SSF111369">
    <property type="entry name" value="HlyD-like secretion proteins"/>
    <property type="match status" value="1"/>
</dbReference>
<dbReference type="InterPro" id="IPR058627">
    <property type="entry name" value="MdtA-like_C"/>
</dbReference>
<evidence type="ECO:0000256" key="4">
    <source>
        <dbReference type="SAM" id="SignalP"/>
    </source>
</evidence>
<evidence type="ECO:0000259" key="7">
    <source>
        <dbReference type="Pfam" id="PF25944"/>
    </source>
</evidence>
<dbReference type="InterPro" id="IPR058625">
    <property type="entry name" value="MdtA-like_BSH"/>
</dbReference>
<dbReference type="Gene3D" id="2.40.50.100">
    <property type="match status" value="1"/>
</dbReference>